<evidence type="ECO:0000256" key="3">
    <source>
        <dbReference type="RuleBase" id="RU000363"/>
    </source>
</evidence>
<dbReference type="PANTHER" id="PTHR44196">
    <property type="entry name" value="DEHYDROGENASE/REDUCTASE SDR FAMILY MEMBER 7B"/>
    <property type="match status" value="1"/>
</dbReference>
<organism evidence="4 5">
    <name type="scientific">Actinopolymorpha pittospori</name>
    <dbReference type="NCBI Taxonomy" id="648752"/>
    <lineage>
        <taxon>Bacteria</taxon>
        <taxon>Bacillati</taxon>
        <taxon>Actinomycetota</taxon>
        <taxon>Actinomycetes</taxon>
        <taxon>Propionibacteriales</taxon>
        <taxon>Actinopolymorphaceae</taxon>
        <taxon>Actinopolymorpha</taxon>
    </lineage>
</organism>
<dbReference type="AlphaFoldDB" id="A0A927R7J9"/>
<comment type="similarity">
    <text evidence="1 3">Belongs to the short-chain dehydrogenases/reductases (SDR) family.</text>
</comment>
<keyword evidence="2" id="KW-0560">Oxidoreductase</keyword>
<dbReference type="PRINTS" id="PR00081">
    <property type="entry name" value="GDHRDH"/>
</dbReference>
<dbReference type="InterPro" id="IPR036291">
    <property type="entry name" value="NAD(P)-bd_dom_sf"/>
</dbReference>
<dbReference type="PANTHER" id="PTHR44196:SF1">
    <property type="entry name" value="DEHYDROGENASE_REDUCTASE SDR FAMILY MEMBER 7B"/>
    <property type="match status" value="1"/>
</dbReference>
<dbReference type="Proteomes" id="UP000638648">
    <property type="component" value="Unassembled WGS sequence"/>
</dbReference>
<sequence>MQKMVGEALTHFGRIDVVVNNAGIIQVGPLDAMTVEDFHSALGVMCLGPVHVTLAVLPHLRRRGSGHVINITSIGGKIAAPHILPYACAKFGAVGFSEGLRAELAGTGITVTTVVPGLMRTGSHLRAEFKGNAAREYAWFGAGASLPLVSMDAERAARRIIAGGLSGKPEVTLTPVAVAAARMVGLAPAPTTRLLGFVNRLLPKPPRHGTSRSAPGWKAGRDLQSRLHEILTAAGHRAAKQFNQTNGRDQFPRPREG</sequence>
<dbReference type="InterPro" id="IPR002347">
    <property type="entry name" value="SDR_fam"/>
</dbReference>
<dbReference type="Gene3D" id="3.40.50.720">
    <property type="entry name" value="NAD(P)-binding Rossmann-like Domain"/>
    <property type="match status" value="1"/>
</dbReference>
<evidence type="ECO:0000313" key="5">
    <source>
        <dbReference type="Proteomes" id="UP000638648"/>
    </source>
</evidence>
<name>A0A927R7J9_9ACTN</name>
<dbReference type="Pfam" id="PF00106">
    <property type="entry name" value="adh_short"/>
    <property type="match status" value="1"/>
</dbReference>
<accession>A0A927R7J9</accession>
<evidence type="ECO:0000256" key="1">
    <source>
        <dbReference type="ARBA" id="ARBA00006484"/>
    </source>
</evidence>
<dbReference type="InterPro" id="IPR020904">
    <property type="entry name" value="Sc_DH/Rdtase_CS"/>
</dbReference>
<gene>
    <name evidence="4" type="ORF">HEB94_001172</name>
</gene>
<evidence type="ECO:0000313" key="4">
    <source>
        <dbReference type="EMBL" id="MBE1604324.1"/>
    </source>
</evidence>
<dbReference type="EMBL" id="JADBEM010000001">
    <property type="protein sequence ID" value="MBE1604324.1"/>
    <property type="molecule type" value="Genomic_DNA"/>
</dbReference>
<dbReference type="PROSITE" id="PS00061">
    <property type="entry name" value="ADH_SHORT"/>
    <property type="match status" value="1"/>
</dbReference>
<proteinExistence type="inferred from homology"/>
<reference evidence="4" key="1">
    <citation type="submission" date="2020-10" db="EMBL/GenBank/DDBJ databases">
        <title>Sequencing the genomes of 1000 actinobacteria strains.</title>
        <authorList>
            <person name="Klenk H.-P."/>
        </authorList>
    </citation>
    <scope>NUCLEOTIDE SEQUENCE</scope>
    <source>
        <strain evidence="4">DSM 45354</strain>
    </source>
</reference>
<dbReference type="GO" id="GO:0016491">
    <property type="term" value="F:oxidoreductase activity"/>
    <property type="evidence" value="ECO:0007669"/>
    <property type="project" value="UniProtKB-KW"/>
</dbReference>
<dbReference type="GO" id="GO:0016020">
    <property type="term" value="C:membrane"/>
    <property type="evidence" value="ECO:0007669"/>
    <property type="project" value="TreeGrafter"/>
</dbReference>
<dbReference type="SUPFAM" id="SSF51735">
    <property type="entry name" value="NAD(P)-binding Rossmann-fold domains"/>
    <property type="match status" value="1"/>
</dbReference>
<comment type="caution">
    <text evidence="4">The sequence shown here is derived from an EMBL/GenBank/DDBJ whole genome shotgun (WGS) entry which is preliminary data.</text>
</comment>
<dbReference type="PRINTS" id="PR00080">
    <property type="entry name" value="SDRFAMILY"/>
</dbReference>
<protein>
    <submittedName>
        <fullName evidence="4">Short-subunit dehydrogenase</fullName>
    </submittedName>
</protein>
<evidence type="ECO:0000256" key="2">
    <source>
        <dbReference type="ARBA" id="ARBA00023002"/>
    </source>
</evidence>
<keyword evidence="5" id="KW-1185">Reference proteome</keyword>